<name>A0A5P0ZKG5_9LACO</name>
<organism evidence="1 2">
    <name type="scientific">Companilactobacillus mishanensis</name>
    <dbReference type="NCBI Taxonomy" id="2486008"/>
    <lineage>
        <taxon>Bacteria</taxon>
        <taxon>Bacillati</taxon>
        <taxon>Bacillota</taxon>
        <taxon>Bacilli</taxon>
        <taxon>Lactobacillales</taxon>
        <taxon>Lactobacillaceae</taxon>
        <taxon>Companilactobacillus</taxon>
    </lineage>
</organism>
<dbReference type="EMBL" id="VDFM01000022">
    <property type="protein sequence ID" value="MQS53548.1"/>
    <property type="molecule type" value="Genomic_DNA"/>
</dbReference>
<protein>
    <submittedName>
        <fullName evidence="1">Uncharacterized protein</fullName>
    </submittedName>
</protein>
<dbReference type="AlphaFoldDB" id="A0A5P0ZKG5"/>
<proteinExistence type="predicted"/>
<dbReference type="Proteomes" id="UP000380386">
    <property type="component" value="Unassembled WGS sequence"/>
</dbReference>
<gene>
    <name evidence="1" type="ORF">FHL02_10995</name>
</gene>
<accession>A0A5P0ZKG5</accession>
<comment type="caution">
    <text evidence="1">The sequence shown here is derived from an EMBL/GenBank/DDBJ whole genome shotgun (WGS) entry which is preliminary data.</text>
</comment>
<evidence type="ECO:0000313" key="1">
    <source>
        <dbReference type="EMBL" id="MQS53548.1"/>
    </source>
</evidence>
<evidence type="ECO:0000313" key="2">
    <source>
        <dbReference type="Proteomes" id="UP000380386"/>
    </source>
</evidence>
<reference evidence="1 2" key="1">
    <citation type="journal article" date="2019" name="Syst. Appl. Microbiol.">
        <title>Polyphasic characterization of two novel Lactobacillus spp. isolated from blown salami packages: Description of Lactobacillus halodurans sp. nov. and Lactobacillus salsicarnum sp. nov.</title>
        <authorList>
            <person name="Schuster J.A."/>
            <person name="Klingl A."/>
            <person name="Vogel R.F."/>
            <person name="Ehrmann M.A."/>
        </authorList>
    </citation>
    <scope>NUCLEOTIDE SEQUENCE [LARGE SCALE GENOMIC DNA]</scope>
    <source>
        <strain evidence="1 2">TMW 1.2118</strain>
    </source>
</reference>
<sequence>MGTKGAAALDVGFNAGAEYIDQKGKKNVGMAIQNGAIDTVTSIGPVSGAMYGAEFGPFGAAIGGVAGTAMAITKFIDPKIGSHLKGDLKGTNKVIGKINDSAKSNIRSFVDSQKIQNEAI</sequence>
<dbReference type="RefSeq" id="WP_153383994.1">
    <property type="nucleotide sequence ID" value="NZ_VDFM01000022.1"/>
</dbReference>